<dbReference type="Pfam" id="PF02096">
    <property type="entry name" value="60KD_IMP"/>
    <property type="match status" value="1"/>
</dbReference>
<evidence type="ECO:0000256" key="6">
    <source>
        <dbReference type="ARBA" id="ARBA00023136"/>
    </source>
</evidence>
<comment type="caution">
    <text evidence="15">The sequence shown here is derived from an EMBL/GenBank/DDBJ whole genome shotgun (WGS) entry which is preliminary data.</text>
</comment>
<feature type="transmembrane region" description="Helical" evidence="13">
    <location>
        <begin position="93"/>
        <end position="113"/>
    </location>
</feature>
<dbReference type="PANTHER" id="PTHR12428">
    <property type="entry name" value="OXA1"/>
    <property type="match status" value="1"/>
</dbReference>
<feature type="domain" description="Membrane insertase YidC/Oxa/ALB C-terminal" evidence="14">
    <location>
        <begin position="29"/>
        <end position="218"/>
    </location>
</feature>
<keyword evidence="4 12" id="KW-0812">Transmembrane</keyword>
<evidence type="ECO:0000313" key="15">
    <source>
        <dbReference type="EMBL" id="GAA1916968.1"/>
    </source>
</evidence>
<dbReference type="InterPro" id="IPR028055">
    <property type="entry name" value="YidC/Oxa/ALB_C"/>
</dbReference>
<accession>A0ABN2PB02</accession>
<protein>
    <recommendedName>
        <fullName evidence="3">Membrane protein insertase YidC</fullName>
    </recommendedName>
    <alternativeName>
        <fullName evidence="11">Foldase YidC</fullName>
    </alternativeName>
    <alternativeName>
        <fullName evidence="10">Membrane integrase YidC</fullName>
    </alternativeName>
    <alternativeName>
        <fullName evidence="9">Membrane protein YidC</fullName>
    </alternativeName>
</protein>
<evidence type="ECO:0000313" key="16">
    <source>
        <dbReference type="Proteomes" id="UP001501303"/>
    </source>
</evidence>
<sequence>MSVLTTLGELLARLADLLTPLFGASATAAAVVACTMGVRLALHPLARAGIRGEKARAALAPRIAEIRRRHPDDPARQQRALQRLHAETGTSPLAGCLPVLLQIPVFLVLFQLFTRPESGLLDEALLGTPLGSRWVHALSDGGPLGPHGLVFLALFAVIGAVATISWLRARRAASPELTGPLRLLPLLSFGSLVTAAVVPLAAGLYLATTLAWTVTERALLA</sequence>
<keyword evidence="5 13" id="KW-1133">Transmembrane helix</keyword>
<dbReference type="RefSeq" id="WP_344262042.1">
    <property type="nucleotide sequence ID" value="NZ_BAAAMJ010000029.1"/>
</dbReference>
<evidence type="ECO:0000256" key="4">
    <source>
        <dbReference type="ARBA" id="ARBA00022692"/>
    </source>
</evidence>
<evidence type="ECO:0000256" key="3">
    <source>
        <dbReference type="ARBA" id="ARBA00015325"/>
    </source>
</evidence>
<evidence type="ECO:0000256" key="12">
    <source>
        <dbReference type="RuleBase" id="RU003945"/>
    </source>
</evidence>
<evidence type="ECO:0000256" key="11">
    <source>
        <dbReference type="ARBA" id="ARBA00033342"/>
    </source>
</evidence>
<dbReference type="Proteomes" id="UP001501303">
    <property type="component" value="Unassembled WGS sequence"/>
</dbReference>
<evidence type="ECO:0000256" key="1">
    <source>
        <dbReference type="ARBA" id="ARBA00004141"/>
    </source>
</evidence>
<evidence type="ECO:0000256" key="10">
    <source>
        <dbReference type="ARBA" id="ARBA00033245"/>
    </source>
</evidence>
<evidence type="ECO:0000256" key="9">
    <source>
        <dbReference type="ARBA" id="ARBA00031538"/>
    </source>
</evidence>
<dbReference type="NCBIfam" id="TIGR03592">
    <property type="entry name" value="yidC_oxa1_cterm"/>
    <property type="match status" value="1"/>
</dbReference>
<feature type="transmembrane region" description="Helical" evidence="13">
    <location>
        <begin position="20"/>
        <end position="42"/>
    </location>
</feature>
<dbReference type="EMBL" id="BAAAMJ010000029">
    <property type="protein sequence ID" value="GAA1916968.1"/>
    <property type="molecule type" value="Genomic_DNA"/>
</dbReference>
<gene>
    <name evidence="15" type="ORF">GCM10009716_27630</name>
</gene>
<comment type="function">
    <text evidence="7">Required for the insertion and/or proper folding and/or complex formation of integral membrane proteins into the membrane. Involved in integration of membrane proteins that insert both dependently and independently of the Sec translocase complex, as well as at least some lipoproteins. Aids folding of multispanning membrane proteins.</text>
</comment>
<comment type="subcellular location">
    <subcellularLocation>
        <location evidence="1 12">Membrane</location>
        <topology evidence="1 12">Multi-pass membrane protein</topology>
    </subcellularLocation>
</comment>
<name>A0ABN2PB02_9ACTN</name>
<proteinExistence type="inferred from homology"/>
<comment type="similarity">
    <text evidence="2">Belongs to the OXA1/ALB3/YidC family. Type 1 subfamily.</text>
</comment>
<reference evidence="15 16" key="1">
    <citation type="journal article" date="2019" name="Int. J. Syst. Evol. Microbiol.">
        <title>The Global Catalogue of Microorganisms (GCM) 10K type strain sequencing project: providing services to taxonomists for standard genome sequencing and annotation.</title>
        <authorList>
            <consortium name="The Broad Institute Genomics Platform"/>
            <consortium name="The Broad Institute Genome Sequencing Center for Infectious Disease"/>
            <person name="Wu L."/>
            <person name="Ma J."/>
        </authorList>
    </citation>
    <scope>NUCLEOTIDE SEQUENCE [LARGE SCALE GENOMIC DNA]</scope>
    <source>
        <strain evidence="15 16">JCM 13581</strain>
    </source>
</reference>
<evidence type="ECO:0000256" key="5">
    <source>
        <dbReference type="ARBA" id="ARBA00022989"/>
    </source>
</evidence>
<evidence type="ECO:0000256" key="7">
    <source>
        <dbReference type="ARBA" id="ARBA00025034"/>
    </source>
</evidence>
<keyword evidence="16" id="KW-1185">Reference proteome</keyword>
<organism evidence="15 16">
    <name type="scientific">Streptomyces sodiiphilus</name>
    <dbReference type="NCBI Taxonomy" id="226217"/>
    <lineage>
        <taxon>Bacteria</taxon>
        <taxon>Bacillati</taxon>
        <taxon>Actinomycetota</taxon>
        <taxon>Actinomycetes</taxon>
        <taxon>Kitasatosporales</taxon>
        <taxon>Streptomycetaceae</taxon>
        <taxon>Streptomyces</taxon>
    </lineage>
</organism>
<keyword evidence="6 13" id="KW-0472">Membrane</keyword>
<dbReference type="PANTHER" id="PTHR12428:SF65">
    <property type="entry name" value="CYTOCHROME C OXIDASE ASSEMBLY PROTEIN COX18, MITOCHONDRIAL"/>
    <property type="match status" value="1"/>
</dbReference>
<evidence type="ECO:0000256" key="13">
    <source>
        <dbReference type="SAM" id="Phobius"/>
    </source>
</evidence>
<evidence type="ECO:0000256" key="2">
    <source>
        <dbReference type="ARBA" id="ARBA00010527"/>
    </source>
</evidence>
<evidence type="ECO:0000256" key="8">
    <source>
        <dbReference type="ARBA" id="ARBA00026028"/>
    </source>
</evidence>
<comment type="subunit">
    <text evidence="8">Interacts with the Sec translocase complex via SecD. Specifically interacts with transmembrane segments of nascent integral membrane proteins during membrane integration.</text>
</comment>
<evidence type="ECO:0000259" key="14">
    <source>
        <dbReference type="Pfam" id="PF02096"/>
    </source>
</evidence>
<dbReference type="InterPro" id="IPR001708">
    <property type="entry name" value="YidC/ALB3/OXA1/COX18"/>
</dbReference>
<feature type="transmembrane region" description="Helical" evidence="13">
    <location>
        <begin position="148"/>
        <end position="169"/>
    </location>
</feature>
<feature type="transmembrane region" description="Helical" evidence="13">
    <location>
        <begin position="181"/>
        <end position="207"/>
    </location>
</feature>